<evidence type="ECO:0000256" key="2">
    <source>
        <dbReference type="ARBA" id="ARBA00022475"/>
    </source>
</evidence>
<gene>
    <name evidence="8" type="ORF">H4W80_000517</name>
</gene>
<evidence type="ECO:0000256" key="1">
    <source>
        <dbReference type="ARBA" id="ARBA00004651"/>
    </source>
</evidence>
<feature type="transmembrane region" description="Helical" evidence="6">
    <location>
        <begin position="275"/>
        <end position="296"/>
    </location>
</feature>
<feature type="transmembrane region" description="Helical" evidence="6">
    <location>
        <begin position="251"/>
        <end position="269"/>
    </location>
</feature>
<dbReference type="PROSITE" id="PS50850">
    <property type="entry name" value="MFS"/>
    <property type="match status" value="1"/>
</dbReference>
<evidence type="ECO:0000259" key="7">
    <source>
        <dbReference type="PROSITE" id="PS50850"/>
    </source>
</evidence>
<evidence type="ECO:0000313" key="8">
    <source>
        <dbReference type="EMBL" id="MBE1582259.1"/>
    </source>
</evidence>
<keyword evidence="4 6" id="KW-1133">Transmembrane helix</keyword>
<dbReference type="SUPFAM" id="SSF103473">
    <property type="entry name" value="MFS general substrate transporter"/>
    <property type="match status" value="1"/>
</dbReference>
<proteinExistence type="predicted"/>
<sequence length="377" mass="39717">MDLAEQRFQIGPGALSLLAVYQLLAYAILQLPAGLAADRLGPRRTLLVAMVLIGGGQIGFSLATAYPLALLARGILGVGDALTFMGGLRLITAWNASNRVALQVQLMSVIGMAGSLISTIPLSLALTTIGWTPTFLSTGVATICLGVVVLLTVTSDPPAPRSPSVLPGLFRDLRSVWLVPGTRLGMWMVIASAFSFVSFSTLWGYPYLTRAQGLGADSASRLLTVLILTNMITGPLFGLLASRRPELRIRLSGLVITLVCLMWVVLLLWPGRAPSAAVVALVLVLGLCGPATMLGVDVARTSNDATRVATAAAMANLGGYVAALLTILSIGWLLDLGQRNGLPVNAAFALALSSQLVLFLFAGLQIFRWVRKSRAQT</sequence>
<protein>
    <submittedName>
        <fullName evidence="8">MFS family arabinose efflux permease</fullName>
    </submittedName>
</protein>
<keyword evidence="2" id="KW-1003">Cell membrane</keyword>
<dbReference type="Pfam" id="PF07690">
    <property type="entry name" value="MFS_1"/>
    <property type="match status" value="1"/>
</dbReference>
<feature type="transmembrane region" description="Helical" evidence="6">
    <location>
        <begin position="135"/>
        <end position="153"/>
    </location>
</feature>
<evidence type="ECO:0000256" key="5">
    <source>
        <dbReference type="ARBA" id="ARBA00023136"/>
    </source>
</evidence>
<feature type="transmembrane region" description="Helical" evidence="6">
    <location>
        <begin position="45"/>
        <end position="69"/>
    </location>
</feature>
<dbReference type="InterPro" id="IPR011701">
    <property type="entry name" value="MFS"/>
</dbReference>
<keyword evidence="3 6" id="KW-0812">Transmembrane</keyword>
<feature type="transmembrane region" description="Helical" evidence="6">
    <location>
        <begin position="12"/>
        <end position="33"/>
    </location>
</feature>
<feature type="transmembrane region" description="Helical" evidence="6">
    <location>
        <begin position="218"/>
        <end position="239"/>
    </location>
</feature>
<dbReference type="InterPro" id="IPR036259">
    <property type="entry name" value="MFS_trans_sf"/>
</dbReference>
<evidence type="ECO:0000256" key="6">
    <source>
        <dbReference type="SAM" id="Phobius"/>
    </source>
</evidence>
<comment type="subcellular location">
    <subcellularLocation>
        <location evidence="1">Cell membrane</location>
        <topology evidence="1">Multi-pass membrane protein</topology>
    </subcellularLocation>
</comment>
<organism evidence="8 9">
    <name type="scientific">Nonomuraea angiospora</name>
    <dbReference type="NCBI Taxonomy" id="46172"/>
    <lineage>
        <taxon>Bacteria</taxon>
        <taxon>Bacillati</taxon>
        <taxon>Actinomycetota</taxon>
        <taxon>Actinomycetes</taxon>
        <taxon>Streptosporangiales</taxon>
        <taxon>Streptosporangiaceae</taxon>
        <taxon>Nonomuraea</taxon>
    </lineage>
</organism>
<feature type="transmembrane region" description="Helical" evidence="6">
    <location>
        <begin position="184"/>
        <end position="206"/>
    </location>
</feature>
<keyword evidence="9" id="KW-1185">Reference proteome</keyword>
<accession>A0ABR9LNM8</accession>
<feature type="transmembrane region" description="Helical" evidence="6">
    <location>
        <begin position="346"/>
        <end position="367"/>
    </location>
</feature>
<dbReference type="PANTHER" id="PTHR43124">
    <property type="entry name" value="PURINE EFFLUX PUMP PBUE"/>
    <property type="match status" value="1"/>
</dbReference>
<dbReference type="Gene3D" id="1.20.1250.20">
    <property type="entry name" value="MFS general substrate transporter like domains"/>
    <property type="match status" value="2"/>
</dbReference>
<name>A0ABR9LNM8_9ACTN</name>
<dbReference type="Proteomes" id="UP000633509">
    <property type="component" value="Unassembled WGS sequence"/>
</dbReference>
<feature type="transmembrane region" description="Helical" evidence="6">
    <location>
        <begin position="106"/>
        <end position="129"/>
    </location>
</feature>
<feature type="transmembrane region" description="Helical" evidence="6">
    <location>
        <begin position="75"/>
        <end position="94"/>
    </location>
</feature>
<evidence type="ECO:0000313" key="9">
    <source>
        <dbReference type="Proteomes" id="UP000633509"/>
    </source>
</evidence>
<dbReference type="CDD" id="cd06174">
    <property type="entry name" value="MFS"/>
    <property type="match status" value="1"/>
</dbReference>
<dbReference type="PANTHER" id="PTHR43124:SF3">
    <property type="entry name" value="CHLORAMPHENICOL EFFLUX PUMP RV0191"/>
    <property type="match status" value="1"/>
</dbReference>
<comment type="caution">
    <text evidence="8">The sequence shown here is derived from an EMBL/GenBank/DDBJ whole genome shotgun (WGS) entry which is preliminary data.</text>
</comment>
<evidence type="ECO:0000256" key="4">
    <source>
        <dbReference type="ARBA" id="ARBA00022989"/>
    </source>
</evidence>
<feature type="domain" description="Major facilitator superfamily (MFS) profile" evidence="7">
    <location>
        <begin position="1"/>
        <end position="374"/>
    </location>
</feature>
<dbReference type="InterPro" id="IPR050189">
    <property type="entry name" value="MFS_Efflux_Transporters"/>
</dbReference>
<keyword evidence="5 6" id="KW-0472">Membrane</keyword>
<feature type="transmembrane region" description="Helical" evidence="6">
    <location>
        <begin position="308"/>
        <end position="334"/>
    </location>
</feature>
<reference evidence="8 9" key="1">
    <citation type="submission" date="2020-10" db="EMBL/GenBank/DDBJ databases">
        <title>Sequencing the genomes of 1000 actinobacteria strains.</title>
        <authorList>
            <person name="Klenk H.-P."/>
        </authorList>
    </citation>
    <scope>NUCLEOTIDE SEQUENCE [LARGE SCALE GENOMIC DNA]</scope>
    <source>
        <strain evidence="8 9">DSM 43173</strain>
    </source>
</reference>
<dbReference type="InterPro" id="IPR020846">
    <property type="entry name" value="MFS_dom"/>
</dbReference>
<dbReference type="EMBL" id="JADBEK010000001">
    <property type="protein sequence ID" value="MBE1582259.1"/>
    <property type="molecule type" value="Genomic_DNA"/>
</dbReference>
<evidence type="ECO:0000256" key="3">
    <source>
        <dbReference type="ARBA" id="ARBA00022692"/>
    </source>
</evidence>